<comment type="catalytic activity">
    <reaction evidence="9">
        <text>acetate + ATP = acetyl phosphate + ADP</text>
        <dbReference type="Rhea" id="RHEA:11352"/>
        <dbReference type="ChEBI" id="CHEBI:22191"/>
        <dbReference type="ChEBI" id="CHEBI:30089"/>
        <dbReference type="ChEBI" id="CHEBI:30616"/>
        <dbReference type="ChEBI" id="CHEBI:456216"/>
        <dbReference type="EC" id="2.7.2.1"/>
    </reaction>
</comment>
<keyword evidence="2 9" id="KW-0963">Cytoplasm</keyword>
<evidence type="ECO:0000256" key="4">
    <source>
        <dbReference type="ARBA" id="ARBA00022723"/>
    </source>
</evidence>
<accession>A0A4Q0S1X3</accession>
<dbReference type="InterPro" id="IPR000890">
    <property type="entry name" value="Aliphatic_acid_kin_short-chain"/>
</dbReference>
<dbReference type="GO" id="GO:0006083">
    <property type="term" value="P:acetate metabolic process"/>
    <property type="evidence" value="ECO:0007669"/>
    <property type="project" value="TreeGrafter"/>
</dbReference>
<dbReference type="PROSITE" id="PS01075">
    <property type="entry name" value="ACETATE_KINASE_1"/>
    <property type="match status" value="1"/>
</dbReference>
<dbReference type="Gene3D" id="3.30.420.40">
    <property type="match status" value="2"/>
</dbReference>
<comment type="cofactor">
    <cofactor evidence="9">
        <name>Mg(2+)</name>
        <dbReference type="ChEBI" id="CHEBI:18420"/>
    </cofactor>
    <cofactor evidence="9">
        <name>Mn(2+)</name>
        <dbReference type="ChEBI" id="CHEBI:29035"/>
    </cofactor>
    <text evidence="9">Mg(2+). Can also accept Mn(2+).</text>
</comment>
<comment type="subunit">
    <text evidence="9">Homodimer.</text>
</comment>
<evidence type="ECO:0000313" key="11">
    <source>
        <dbReference type="EMBL" id="RXH26538.1"/>
    </source>
</evidence>
<dbReference type="InterPro" id="IPR043129">
    <property type="entry name" value="ATPase_NBD"/>
</dbReference>
<dbReference type="OrthoDB" id="9802453at2"/>
<keyword evidence="12" id="KW-1185">Reference proteome</keyword>
<dbReference type="InterPro" id="IPR023865">
    <property type="entry name" value="Aliphatic_acid_kinase_CS"/>
</dbReference>
<dbReference type="PRINTS" id="PR00471">
    <property type="entry name" value="ACETATEKNASE"/>
</dbReference>
<evidence type="ECO:0000256" key="5">
    <source>
        <dbReference type="ARBA" id="ARBA00022741"/>
    </source>
</evidence>
<comment type="similarity">
    <text evidence="1 9 10">Belongs to the acetokinase family.</text>
</comment>
<dbReference type="PANTHER" id="PTHR21060:SF21">
    <property type="entry name" value="ACETATE KINASE"/>
    <property type="match status" value="1"/>
</dbReference>
<feature type="binding site" evidence="9">
    <location>
        <begin position="327"/>
        <end position="331"/>
    </location>
    <ligand>
        <name>ATP</name>
        <dbReference type="ChEBI" id="CHEBI:30616"/>
    </ligand>
</feature>
<dbReference type="HAMAP" id="MF_00020">
    <property type="entry name" value="Acetate_kinase"/>
    <property type="match status" value="1"/>
</dbReference>
<gene>
    <name evidence="9" type="primary">ackA</name>
    <name evidence="11" type="ORF">XH99_19415</name>
</gene>
<feature type="site" description="Transition state stabilizer" evidence="9">
    <location>
        <position position="240"/>
    </location>
</feature>
<dbReference type="SUPFAM" id="SSF53067">
    <property type="entry name" value="Actin-like ATPase domain"/>
    <property type="match status" value="2"/>
</dbReference>
<dbReference type="GO" id="GO:0006085">
    <property type="term" value="P:acetyl-CoA biosynthetic process"/>
    <property type="evidence" value="ECO:0007669"/>
    <property type="project" value="UniProtKB-UniRule"/>
</dbReference>
<dbReference type="Pfam" id="PF00871">
    <property type="entry name" value="Acetate_kinase"/>
    <property type="match status" value="1"/>
</dbReference>
<dbReference type="UniPathway" id="UPA00340">
    <property type="reaction ID" value="UER00458"/>
</dbReference>
<proteinExistence type="inferred from homology"/>
<dbReference type="Proteomes" id="UP000289546">
    <property type="component" value="Unassembled WGS sequence"/>
</dbReference>
<feature type="active site" description="Proton donor/acceptor" evidence="9">
    <location>
        <position position="149"/>
    </location>
</feature>
<dbReference type="GO" id="GO:0005829">
    <property type="term" value="C:cytosol"/>
    <property type="evidence" value="ECO:0007669"/>
    <property type="project" value="TreeGrafter"/>
</dbReference>
<evidence type="ECO:0000256" key="1">
    <source>
        <dbReference type="ARBA" id="ARBA00008748"/>
    </source>
</evidence>
<comment type="function">
    <text evidence="9">Catalyzes the formation of acetyl phosphate from acetate and ATP. Can also catalyze the reverse reaction.</text>
</comment>
<sequence length="404" mass="43676">MDTILVVNAGSSSVKFQIFSVEGEGRLRRQIKGQMDGIGSRPRLKASGGAGDPLADRAYPIEAVPDVSTAMGVAGAWLREELRIHPIAVGHRVVHGGPDYDRPVLIDHGVVARLERFINLAPLHQPHNLSPIRSILANFPTLPQVACFDTAFHRTHGALADYYAIPHQLHAEGVRRYGFHGLSYEYIARTLPSVAPEIAKRRVIVAHLGSGASMCAMKDGRSVESTMGFTALDGLPMGTRPGQLDPGVVLYLMAEKGMSAASVQDFLYRECGLKGLSGVSNDMRELEKSDDPKAKLAIDYFAYRIGLNAGMLAAALQGLDAFVFTAGIGENSATVRARVAEQLAWLGVALDPIQNSRHARLISQTGSLIPVYVVPTDEELMIAQHTLSLLMNTPSSNPRQERVS</sequence>
<evidence type="ECO:0000256" key="8">
    <source>
        <dbReference type="ARBA" id="ARBA00022842"/>
    </source>
</evidence>
<evidence type="ECO:0000256" key="10">
    <source>
        <dbReference type="RuleBase" id="RU003835"/>
    </source>
</evidence>
<feature type="binding site" evidence="9">
    <location>
        <begin position="282"/>
        <end position="284"/>
    </location>
    <ligand>
        <name>ATP</name>
        <dbReference type="ChEBI" id="CHEBI:30616"/>
    </ligand>
</feature>
<protein>
    <recommendedName>
        <fullName evidence="9">Acetate kinase</fullName>
        <ecNumber evidence="9">2.7.2.1</ecNumber>
    </recommendedName>
    <alternativeName>
        <fullName evidence="9">Acetokinase</fullName>
    </alternativeName>
</protein>
<feature type="binding site" evidence="9">
    <location>
        <position position="92"/>
    </location>
    <ligand>
        <name>substrate</name>
    </ligand>
</feature>
<comment type="subcellular location">
    <subcellularLocation>
        <location evidence="9">Cytoplasm</location>
    </subcellularLocation>
</comment>
<dbReference type="PIRSF" id="PIRSF000722">
    <property type="entry name" value="Acetate_prop_kin"/>
    <property type="match status" value="1"/>
</dbReference>
<evidence type="ECO:0000256" key="7">
    <source>
        <dbReference type="ARBA" id="ARBA00022840"/>
    </source>
</evidence>
<keyword evidence="4 9" id="KW-0479">Metal-binding</keyword>
<dbReference type="PANTHER" id="PTHR21060">
    <property type="entry name" value="ACETATE KINASE"/>
    <property type="match status" value="1"/>
</dbReference>
<evidence type="ECO:0000256" key="2">
    <source>
        <dbReference type="ARBA" id="ARBA00022490"/>
    </source>
</evidence>
<name>A0A4Q0S1X3_9BRAD</name>
<comment type="caution">
    <text evidence="11">The sequence shown here is derived from an EMBL/GenBank/DDBJ whole genome shotgun (WGS) entry which is preliminary data.</text>
</comment>
<keyword evidence="6 9" id="KW-0418">Kinase</keyword>
<dbReference type="GO" id="GO:0008776">
    <property type="term" value="F:acetate kinase activity"/>
    <property type="evidence" value="ECO:0007669"/>
    <property type="project" value="UniProtKB-UniRule"/>
</dbReference>
<feature type="binding site" evidence="9">
    <location>
        <begin position="207"/>
        <end position="211"/>
    </location>
    <ligand>
        <name>ATP</name>
        <dbReference type="ChEBI" id="CHEBI:30616"/>
    </ligand>
</feature>
<evidence type="ECO:0000256" key="6">
    <source>
        <dbReference type="ARBA" id="ARBA00022777"/>
    </source>
</evidence>
<dbReference type="RefSeq" id="WP_128919553.1">
    <property type="nucleotide sequence ID" value="NZ_LBJC01000081.1"/>
</dbReference>
<reference evidence="11 12" key="1">
    <citation type="submission" date="2015-04" db="EMBL/GenBank/DDBJ databases">
        <title>Comparative genomics of rhizobia nodulating Arachis hypogaea in China.</title>
        <authorList>
            <person name="Li Y."/>
        </authorList>
    </citation>
    <scope>NUCLEOTIDE SEQUENCE [LARGE SCALE GENOMIC DNA]</scope>
    <source>
        <strain evidence="11 12">CCBAU 51757</strain>
    </source>
</reference>
<feature type="binding site" evidence="9">
    <location>
        <position position="15"/>
    </location>
    <ligand>
        <name>ATP</name>
        <dbReference type="ChEBI" id="CHEBI:30616"/>
    </ligand>
</feature>
<dbReference type="GO" id="GO:0005524">
    <property type="term" value="F:ATP binding"/>
    <property type="evidence" value="ECO:0007669"/>
    <property type="project" value="UniProtKB-KW"/>
</dbReference>
<evidence type="ECO:0000313" key="12">
    <source>
        <dbReference type="Proteomes" id="UP000289546"/>
    </source>
</evidence>
<organism evidence="11 12">
    <name type="scientific">Bradyrhizobium nanningense</name>
    <dbReference type="NCBI Taxonomy" id="1325118"/>
    <lineage>
        <taxon>Bacteria</taxon>
        <taxon>Pseudomonadati</taxon>
        <taxon>Pseudomonadota</taxon>
        <taxon>Alphaproteobacteria</taxon>
        <taxon>Hyphomicrobiales</taxon>
        <taxon>Nitrobacteraceae</taxon>
        <taxon>Bradyrhizobium</taxon>
    </lineage>
</organism>
<evidence type="ECO:0000256" key="9">
    <source>
        <dbReference type="HAMAP-Rule" id="MF_00020"/>
    </source>
</evidence>
<keyword evidence="5 9" id="KW-0547">Nucleotide-binding</keyword>
<dbReference type="GO" id="GO:0000287">
    <property type="term" value="F:magnesium ion binding"/>
    <property type="evidence" value="ECO:0007669"/>
    <property type="project" value="UniProtKB-UniRule"/>
</dbReference>
<dbReference type="EMBL" id="LBJQ01000081">
    <property type="protein sequence ID" value="RXH26538.1"/>
    <property type="molecule type" value="Genomic_DNA"/>
</dbReference>
<dbReference type="AlphaFoldDB" id="A0A4Q0S1X3"/>
<keyword evidence="3 9" id="KW-0808">Transferase</keyword>
<dbReference type="EC" id="2.7.2.1" evidence="9"/>
<dbReference type="InterPro" id="IPR004372">
    <property type="entry name" value="Ac/propionate_kinase"/>
</dbReference>
<dbReference type="PROSITE" id="PS01076">
    <property type="entry name" value="ACETATE_KINASE_2"/>
    <property type="match status" value="1"/>
</dbReference>
<keyword evidence="7 9" id="KW-0067">ATP-binding</keyword>
<comment type="pathway">
    <text evidence="9">Metabolic intermediate biosynthesis; acetyl-CoA biosynthesis; acetyl-CoA from acetate: step 1/2.</text>
</comment>
<evidence type="ECO:0000256" key="3">
    <source>
        <dbReference type="ARBA" id="ARBA00022679"/>
    </source>
</evidence>
<feature type="binding site" evidence="9">
    <location>
        <position position="378"/>
    </location>
    <ligand>
        <name>Mg(2+)</name>
        <dbReference type="ChEBI" id="CHEBI:18420"/>
    </ligand>
</feature>
<feature type="site" description="Transition state stabilizer" evidence="9">
    <location>
        <position position="180"/>
    </location>
</feature>
<keyword evidence="8 9" id="KW-0460">Magnesium</keyword>
<dbReference type="NCBIfam" id="TIGR00016">
    <property type="entry name" value="ackA"/>
    <property type="match status" value="1"/>
</dbReference>
<feature type="binding site" evidence="9">
    <location>
        <position position="8"/>
    </location>
    <ligand>
        <name>Mg(2+)</name>
        <dbReference type="ChEBI" id="CHEBI:18420"/>
    </ligand>
</feature>